<evidence type="ECO:0000313" key="3">
    <source>
        <dbReference type="Proteomes" id="UP000287651"/>
    </source>
</evidence>
<sequence length="320" mass="36531">MEMQKSSWESLEEEAMDEVGSSDCPASSLGMLDRYRMNWDAQVIQAQIPIDPKIWRLLRGAGGADARRRGRGRGRPGRHAMRRDRGRKRERVTKHKARSRSPSTGATAAKKRRVSAHPRAESLVKAMSFRLTAVSTHQLLIRRQRHRRPRRPRRLRLLTPRAGCGLRLGFRLPLPPRRHLRKRGTSTASAADFTGIEIREGRKRCDLGERRKKEKRRNLRFGLSEREKSEREREREREREKESARGQTKVTNLPAVERSRDVHVGSNCVPRRFSNQRTGSRDTHVTTGGKSGAVESPALGDSSSQARPALLAYEMTWASL</sequence>
<comment type="caution">
    <text evidence="2">The sequence shown here is derived from an EMBL/GenBank/DDBJ whole genome shotgun (WGS) entry which is preliminary data.</text>
</comment>
<feature type="compositionally biased region" description="Basic residues" evidence="1">
    <location>
        <begin position="68"/>
        <end position="99"/>
    </location>
</feature>
<feature type="region of interest" description="Disordered" evidence="1">
    <location>
        <begin position="225"/>
        <end position="248"/>
    </location>
</feature>
<proteinExistence type="predicted"/>
<dbReference type="AlphaFoldDB" id="A0A427AU38"/>
<evidence type="ECO:0000313" key="2">
    <source>
        <dbReference type="EMBL" id="RRT79763.1"/>
    </source>
</evidence>
<feature type="region of interest" description="Disordered" evidence="1">
    <location>
        <begin position="269"/>
        <end position="307"/>
    </location>
</feature>
<dbReference type="EMBL" id="AMZH03001317">
    <property type="protein sequence ID" value="RRT79763.1"/>
    <property type="molecule type" value="Genomic_DNA"/>
</dbReference>
<feature type="region of interest" description="Disordered" evidence="1">
    <location>
        <begin position="61"/>
        <end position="117"/>
    </location>
</feature>
<accession>A0A427AU38</accession>
<feature type="region of interest" description="Disordered" evidence="1">
    <location>
        <begin position="1"/>
        <end position="24"/>
    </location>
</feature>
<organism evidence="2 3">
    <name type="scientific">Ensete ventricosum</name>
    <name type="common">Abyssinian banana</name>
    <name type="synonym">Musa ensete</name>
    <dbReference type="NCBI Taxonomy" id="4639"/>
    <lineage>
        <taxon>Eukaryota</taxon>
        <taxon>Viridiplantae</taxon>
        <taxon>Streptophyta</taxon>
        <taxon>Embryophyta</taxon>
        <taxon>Tracheophyta</taxon>
        <taxon>Spermatophyta</taxon>
        <taxon>Magnoliopsida</taxon>
        <taxon>Liliopsida</taxon>
        <taxon>Zingiberales</taxon>
        <taxon>Musaceae</taxon>
        <taxon>Ensete</taxon>
    </lineage>
</organism>
<evidence type="ECO:0000256" key="1">
    <source>
        <dbReference type="SAM" id="MobiDB-lite"/>
    </source>
</evidence>
<gene>
    <name evidence="2" type="ORF">B296_00007918</name>
</gene>
<protein>
    <submittedName>
        <fullName evidence="2">Uncharacterized protein</fullName>
    </submittedName>
</protein>
<dbReference type="Proteomes" id="UP000287651">
    <property type="component" value="Unassembled WGS sequence"/>
</dbReference>
<name>A0A427AU38_ENSVE</name>
<reference evidence="2 3" key="1">
    <citation type="journal article" date="2014" name="Agronomy (Basel)">
        <title>A Draft Genome Sequence for Ensete ventricosum, the Drought-Tolerant Tree Against Hunger.</title>
        <authorList>
            <person name="Harrison J."/>
            <person name="Moore K.A."/>
            <person name="Paszkiewicz K."/>
            <person name="Jones T."/>
            <person name="Grant M."/>
            <person name="Ambacheew D."/>
            <person name="Muzemil S."/>
            <person name="Studholme D.J."/>
        </authorList>
    </citation>
    <scope>NUCLEOTIDE SEQUENCE [LARGE SCALE GENOMIC DNA]</scope>
</reference>
<feature type="compositionally biased region" description="Basic and acidic residues" evidence="1">
    <location>
        <begin position="225"/>
        <end position="244"/>
    </location>
</feature>